<feature type="non-terminal residue" evidence="1">
    <location>
        <position position="1"/>
    </location>
</feature>
<sequence length="56" mass="6227">GGRVDQVRRPMIAPYTGPLPVIESYDKYFKIQLPSGDTDNISVNRLKPGKLPEVPC</sequence>
<feature type="non-terminal residue" evidence="1">
    <location>
        <position position="56"/>
    </location>
</feature>
<name>A0AAN8WM99_HALRR</name>
<accession>A0AAN8WM99</accession>
<comment type="caution">
    <text evidence="1">The sequence shown here is derived from an EMBL/GenBank/DDBJ whole genome shotgun (WGS) entry which is preliminary data.</text>
</comment>
<organism evidence="1 2">
    <name type="scientific">Halocaridina rubra</name>
    <name type="common">Hawaiian red shrimp</name>
    <dbReference type="NCBI Taxonomy" id="373956"/>
    <lineage>
        <taxon>Eukaryota</taxon>
        <taxon>Metazoa</taxon>
        <taxon>Ecdysozoa</taxon>
        <taxon>Arthropoda</taxon>
        <taxon>Crustacea</taxon>
        <taxon>Multicrustacea</taxon>
        <taxon>Malacostraca</taxon>
        <taxon>Eumalacostraca</taxon>
        <taxon>Eucarida</taxon>
        <taxon>Decapoda</taxon>
        <taxon>Pleocyemata</taxon>
        <taxon>Caridea</taxon>
        <taxon>Atyoidea</taxon>
        <taxon>Atyidae</taxon>
        <taxon>Halocaridina</taxon>
    </lineage>
</organism>
<dbReference type="EMBL" id="JAXCGZ010017918">
    <property type="protein sequence ID" value="KAK7067622.1"/>
    <property type="molecule type" value="Genomic_DNA"/>
</dbReference>
<proteinExistence type="predicted"/>
<keyword evidence="2" id="KW-1185">Reference proteome</keyword>
<dbReference type="Proteomes" id="UP001381693">
    <property type="component" value="Unassembled WGS sequence"/>
</dbReference>
<reference evidence="1 2" key="1">
    <citation type="submission" date="2023-11" db="EMBL/GenBank/DDBJ databases">
        <title>Halocaridina rubra genome assembly.</title>
        <authorList>
            <person name="Smith C."/>
        </authorList>
    </citation>
    <scope>NUCLEOTIDE SEQUENCE [LARGE SCALE GENOMIC DNA]</scope>
    <source>
        <strain evidence="1">EP-1</strain>
        <tissue evidence="1">Whole</tissue>
    </source>
</reference>
<evidence type="ECO:0000313" key="2">
    <source>
        <dbReference type="Proteomes" id="UP001381693"/>
    </source>
</evidence>
<protein>
    <submittedName>
        <fullName evidence="1">Uncharacterized protein</fullName>
    </submittedName>
</protein>
<evidence type="ECO:0000313" key="1">
    <source>
        <dbReference type="EMBL" id="KAK7067622.1"/>
    </source>
</evidence>
<gene>
    <name evidence="1" type="ORF">SK128_023182</name>
</gene>
<dbReference type="AlphaFoldDB" id="A0AAN8WM99"/>